<proteinExistence type="predicted"/>
<dbReference type="PANTHER" id="PTHR19981:SF1">
    <property type="entry name" value="RHEA, ISOFORM B"/>
    <property type="match status" value="1"/>
</dbReference>
<dbReference type="AlphaFoldDB" id="A0A1I8B0U2"/>
<reference evidence="6" key="1">
    <citation type="submission" date="2016-11" db="UniProtKB">
        <authorList>
            <consortium name="WormBaseParasite"/>
        </authorList>
    </citation>
    <scope>IDENTIFICATION</scope>
</reference>
<dbReference type="Pfam" id="PF01608">
    <property type="entry name" value="I_LWEQ"/>
    <property type="match status" value="1"/>
</dbReference>
<sequence>MLNSGREVALQLKNLLANILQLYSRPDHPATKQAVLTAAKEISKLVGQLSHCGEQLHSSSPNHEEKPLLLVENELLGAASSIEAVSNKLSQMRPRQVHKADEDMKNLPFDEQILSSSKSITLAVQTLVKAAYNAQRELISQGRMSEPSPVLTKDEQYWTEGLVSAATLVAAATNQLCEAANGVVQGHSTEEKLIAAAKQVASSTAHLLVACKVKSDIGSSAMQRLQSAGHAVKVATEHLVNAARQSITENDCRGLVISDRMVTGIAQVMDAQEEVLRKEKELTEARNRLTQLNKSRYEKSPEPSPEK</sequence>
<keyword evidence="5" id="KW-1185">Reference proteome</keyword>
<dbReference type="SMART" id="SM00307">
    <property type="entry name" value="ILWEQ"/>
    <property type="match status" value="1"/>
</dbReference>
<dbReference type="GO" id="GO:0098609">
    <property type="term" value="P:cell-cell adhesion"/>
    <property type="evidence" value="ECO:0007669"/>
    <property type="project" value="TreeGrafter"/>
</dbReference>
<protein>
    <submittedName>
        <fullName evidence="6">I/LWEQ domain-containing protein</fullName>
    </submittedName>
</protein>
<comment type="subcellular location">
    <subcellularLocation>
        <location evidence="1">Cytoplasm</location>
    </subcellularLocation>
</comment>
<dbReference type="FunFam" id="1.20.1410.10:FF:000001">
    <property type="entry name" value="Talin 2"/>
    <property type="match status" value="1"/>
</dbReference>
<dbReference type="Gene3D" id="1.20.1410.10">
    <property type="entry name" value="I/LWEQ domain"/>
    <property type="match status" value="1"/>
</dbReference>
<feature type="domain" description="I/LWEQ" evidence="4">
    <location>
        <begin position="59"/>
        <end position="300"/>
    </location>
</feature>
<dbReference type="Gene3D" id="1.20.1420.10">
    <property type="entry name" value="Talin, central domain"/>
    <property type="match status" value="1"/>
</dbReference>
<accession>A0A1I8B0U2</accession>
<dbReference type="OMA" id="HIHIAKI"/>
<dbReference type="PANTHER" id="PTHR19981">
    <property type="entry name" value="TALIN"/>
    <property type="match status" value="1"/>
</dbReference>
<evidence type="ECO:0000313" key="6">
    <source>
        <dbReference type="WBParaSite" id="MhA1_Contig1189.frz3.gene5"/>
    </source>
</evidence>
<dbReference type="SUPFAM" id="SSF109885">
    <property type="entry name" value="I/LWEQ domain"/>
    <property type="match status" value="1"/>
</dbReference>
<evidence type="ECO:0000313" key="5">
    <source>
        <dbReference type="Proteomes" id="UP000095281"/>
    </source>
</evidence>
<dbReference type="InterPro" id="IPR035964">
    <property type="entry name" value="I/LWEQ_dom_sf"/>
</dbReference>
<dbReference type="GO" id="GO:0005178">
    <property type="term" value="F:integrin binding"/>
    <property type="evidence" value="ECO:0007669"/>
    <property type="project" value="TreeGrafter"/>
</dbReference>
<dbReference type="GO" id="GO:0030036">
    <property type="term" value="P:actin cytoskeleton organization"/>
    <property type="evidence" value="ECO:0007669"/>
    <property type="project" value="TreeGrafter"/>
</dbReference>
<dbReference type="InterPro" id="IPR002558">
    <property type="entry name" value="ILWEQ_dom"/>
</dbReference>
<feature type="compositionally biased region" description="Basic and acidic residues" evidence="3">
    <location>
        <begin position="295"/>
        <end position="307"/>
    </location>
</feature>
<dbReference type="WBParaSite" id="MhA1_Contig1189.frz3.gene5">
    <property type="protein sequence ID" value="MhA1_Contig1189.frz3.gene5"/>
    <property type="gene ID" value="MhA1_Contig1189.frz3.gene5"/>
</dbReference>
<dbReference type="GO" id="GO:0005737">
    <property type="term" value="C:cytoplasm"/>
    <property type="evidence" value="ECO:0007669"/>
    <property type="project" value="UniProtKB-SubCell"/>
</dbReference>
<feature type="region of interest" description="Disordered" evidence="3">
    <location>
        <begin position="286"/>
        <end position="307"/>
    </location>
</feature>
<dbReference type="PROSITE" id="PS50945">
    <property type="entry name" value="I_LWEQ"/>
    <property type="match status" value="1"/>
</dbReference>
<evidence type="ECO:0000256" key="1">
    <source>
        <dbReference type="ARBA" id="ARBA00004496"/>
    </source>
</evidence>
<dbReference type="GO" id="GO:0005886">
    <property type="term" value="C:plasma membrane"/>
    <property type="evidence" value="ECO:0007669"/>
    <property type="project" value="TreeGrafter"/>
</dbReference>
<keyword evidence="2" id="KW-0963">Cytoplasm</keyword>
<organism evidence="5 6">
    <name type="scientific">Meloidogyne hapla</name>
    <name type="common">Root-knot nematode worm</name>
    <dbReference type="NCBI Taxonomy" id="6305"/>
    <lineage>
        <taxon>Eukaryota</taxon>
        <taxon>Metazoa</taxon>
        <taxon>Ecdysozoa</taxon>
        <taxon>Nematoda</taxon>
        <taxon>Chromadorea</taxon>
        <taxon>Rhabditida</taxon>
        <taxon>Tylenchina</taxon>
        <taxon>Tylenchomorpha</taxon>
        <taxon>Tylenchoidea</taxon>
        <taxon>Meloidogynidae</taxon>
        <taxon>Meloidogyninae</taxon>
        <taxon>Meloidogyne</taxon>
    </lineage>
</organism>
<evidence type="ECO:0000256" key="2">
    <source>
        <dbReference type="ARBA" id="ARBA00022490"/>
    </source>
</evidence>
<name>A0A1I8B0U2_MELHA</name>
<evidence type="ECO:0000259" key="4">
    <source>
        <dbReference type="PROSITE" id="PS50945"/>
    </source>
</evidence>
<evidence type="ECO:0000256" key="3">
    <source>
        <dbReference type="SAM" id="MobiDB-lite"/>
    </source>
</evidence>
<dbReference type="GO" id="GO:0003779">
    <property type="term" value="F:actin binding"/>
    <property type="evidence" value="ECO:0007669"/>
    <property type="project" value="InterPro"/>
</dbReference>
<dbReference type="Proteomes" id="UP000095281">
    <property type="component" value="Unplaced"/>
</dbReference>
<dbReference type="GO" id="GO:0005925">
    <property type="term" value="C:focal adhesion"/>
    <property type="evidence" value="ECO:0007669"/>
    <property type="project" value="TreeGrafter"/>
</dbReference>